<keyword evidence="3" id="KW-0723">Serine/threonine-protein kinase</keyword>
<name>A0ABT1GAR5_9GAMM</name>
<comment type="caution">
    <text evidence="3">The sequence shown here is derived from an EMBL/GenBank/DDBJ whole genome shotgun (WGS) entry which is preliminary data.</text>
</comment>
<dbReference type="Gene3D" id="1.10.510.10">
    <property type="entry name" value="Transferase(Phosphotransferase) domain 1"/>
    <property type="match status" value="1"/>
</dbReference>
<dbReference type="InterPro" id="IPR053235">
    <property type="entry name" value="Ser_Thr_kinase"/>
</dbReference>
<organism evidence="3 4">
    <name type="scientific">Natronospira proteinivora</name>
    <dbReference type="NCBI Taxonomy" id="1807133"/>
    <lineage>
        <taxon>Bacteria</taxon>
        <taxon>Pseudomonadati</taxon>
        <taxon>Pseudomonadota</taxon>
        <taxon>Gammaproteobacteria</taxon>
        <taxon>Natronospirales</taxon>
        <taxon>Natronospiraceae</taxon>
        <taxon>Natronospira</taxon>
    </lineage>
</organism>
<keyword evidence="3" id="KW-0418">Kinase</keyword>
<dbReference type="PANTHER" id="PTHR24361">
    <property type="entry name" value="MITOGEN-ACTIVATED KINASE KINASE KINASE"/>
    <property type="match status" value="1"/>
</dbReference>
<dbReference type="SUPFAM" id="SSF56112">
    <property type="entry name" value="Protein kinase-like (PK-like)"/>
    <property type="match status" value="1"/>
</dbReference>
<dbReference type="InterPro" id="IPR000719">
    <property type="entry name" value="Prot_kinase_dom"/>
</dbReference>
<feature type="domain" description="Protein kinase" evidence="2">
    <location>
        <begin position="226"/>
        <end position="498"/>
    </location>
</feature>
<dbReference type="CDD" id="cd14014">
    <property type="entry name" value="STKc_PknB_like"/>
    <property type="match status" value="1"/>
</dbReference>
<dbReference type="InterPro" id="IPR011009">
    <property type="entry name" value="Kinase-like_dom_sf"/>
</dbReference>
<evidence type="ECO:0000313" key="4">
    <source>
        <dbReference type="Proteomes" id="UP001523550"/>
    </source>
</evidence>
<sequence>MLIDDILEDLRAEERTIDDALSEIRRRASEESEALDLPTLHERVNQSQQKGLLPAHARQIRHCLDGAMSAMEHRFQEKPQENFDDWGDYELELTLEPIDEPVPKDERSETGEEETGSEDEEEEKDGLELPPLNRPSADSGRPAEAPSTPAAQNPSEDDSGPHNSGDEHPGENGAAEGLPSVEDDPDADHEVILETGKDHHSERFESEEEEQAFYTTMVGALLGGRFELLNRISQDPYGTVYRARDHERDVDDAEAQLCAVRVLPSALSKQSKVVDRVEAVVRRMQRLQHRNLLTQRELYRDGDQAWLVSPLPPGGTLARFIRRECVKGLPLDRVLKIVREIAEALHAAHAQDVAHGDLKPASIYIGENDEIKVGDFGLRMALFGKQSPAGQAGSTEMEQMEPIDAYRSMEAMEGSPPQPSDDIYALACIAATLLTGSHPFNGQSGLRRMERNTSLPRIRGLSGNQNRVLKRAAAIQREDRPDSVMAFLADLESRHGELPKKQIGVGVAAVIALAAAWFPLQIWLDHRDQQSQINEILDADWNETRGILNLLDDDELASMRDDLGNSLVPQYASRVRDHLADEEPLDAADLLAEGRRYFPESETLLTLQGEVEESREQLSQETATQLRNRLDAGDLVARDDEMDAPELVGRLERLAPNHELVDSDFLKQQYRQAAIRAVEAADMDQVEGLLDAAQALFDDKTLEQALREAQAEAETRRSEQALETLAPRLADQLPPENLADIEALSENWQALQRMSGHHPLFAEHNEAVMSILSASINELIAAGHWSQANDELREYAPLWVSDELRAQRRELTRLQLAANYRPASLRAERQGLNERRARVEALIEEPRMTPVWSGELVIAWRDMLAWMRPGRDWLTDLRDEIETLYVTAIEAQIEDGDLERAEQLAREGLAVTAELRELNRYVSP</sequence>
<evidence type="ECO:0000259" key="2">
    <source>
        <dbReference type="PROSITE" id="PS50011"/>
    </source>
</evidence>
<dbReference type="Pfam" id="PF00069">
    <property type="entry name" value="Pkinase"/>
    <property type="match status" value="1"/>
</dbReference>
<keyword evidence="4" id="KW-1185">Reference proteome</keyword>
<protein>
    <submittedName>
        <fullName evidence="3">Serine/threonine protein kinase</fullName>
    </submittedName>
</protein>
<dbReference type="Gene3D" id="3.30.200.20">
    <property type="entry name" value="Phosphorylase Kinase, domain 1"/>
    <property type="match status" value="1"/>
</dbReference>
<reference evidence="3 4" key="1">
    <citation type="submission" date="2022-03" db="EMBL/GenBank/DDBJ databases">
        <title>Genomic Encyclopedia of Type Strains, Phase III (KMG-III): the genomes of soil and plant-associated and newly described type strains.</title>
        <authorList>
            <person name="Whitman W."/>
        </authorList>
    </citation>
    <scope>NUCLEOTIDE SEQUENCE [LARGE SCALE GENOMIC DNA]</scope>
    <source>
        <strain evidence="3 4">BSker1</strain>
    </source>
</reference>
<dbReference type="EMBL" id="JALJYF010000001">
    <property type="protein sequence ID" value="MCP1727012.1"/>
    <property type="molecule type" value="Genomic_DNA"/>
</dbReference>
<evidence type="ECO:0000256" key="1">
    <source>
        <dbReference type="SAM" id="MobiDB-lite"/>
    </source>
</evidence>
<dbReference type="GO" id="GO:0004674">
    <property type="term" value="F:protein serine/threonine kinase activity"/>
    <property type="evidence" value="ECO:0007669"/>
    <property type="project" value="UniProtKB-KW"/>
</dbReference>
<dbReference type="RefSeq" id="WP_253446202.1">
    <property type="nucleotide sequence ID" value="NZ_JALJYF010000001.1"/>
</dbReference>
<feature type="compositionally biased region" description="Basic and acidic residues" evidence="1">
    <location>
        <begin position="101"/>
        <end position="110"/>
    </location>
</feature>
<accession>A0ABT1GAR5</accession>
<keyword evidence="3" id="KW-0808">Transferase</keyword>
<feature type="compositionally biased region" description="Acidic residues" evidence="1">
    <location>
        <begin position="111"/>
        <end position="125"/>
    </location>
</feature>
<gene>
    <name evidence="3" type="ORF">J2T60_000977</name>
</gene>
<dbReference type="PROSITE" id="PS50011">
    <property type="entry name" value="PROTEIN_KINASE_DOM"/>
    <property type="match status" value="1"/>
</dbReference>
<dbReference type="Proteomes" id="UP001523550">
    <property type="component" value="Unassembled WGS sequence"/>
</dbReference>
<evidence type="ECO:0000313" key="3">
    <source>
        <dbReference type="EMBL" id="MCP1727012.1"/>
    </source>
</evidence>
<proteinExistence type="predicted"/>
<feature type="region of interest" description="Disordered" evidence="1">
    <location>
        <begin position="94"/>
        <end position="185"/>
    </location>
</feature>